<dbReference type="GO" id="GO:0009116">
    <property type="term" value="P:nucleoside metabolic process"/>
    <property type="evidence" value="ECO:0007669"/>
    <property type="project" value="InterPro"/>
</dbReference>
<comment type="caution">
    <text evidence="3">The sequence shown here is derived from an EMBL/GenBank/DDBJ whole genome shotgun (WGS) entry which is preliminary data.</text>
</comment>
<accession>X1IAR4</accession>
<name>X1IAR4_9ZZZZ</name>
<proteinExistence type="predicted"/>
<keyword evidence="1" id="KW-0560">Oxidoreductase</keyword>
<dbReference type="GO" id="GO:0004375">
    <property type="term" value="F:glycine dehydrogenase (decarboxylating) activity"/>
    <property type="evidence" value="ECO:0007669"/>
    <property type="project" value="InterPro"/>
</dbReference>
<dbReference type="InterPro" id="IPR015424">
    <property type="entry name" value="PyrdxlP-dep_Trfase"/>
</dbReference>
<dbReference type="AlphaFoldDB" id="X1IAR4"/>
<feature type="domain" description="Glycine cleavage system P-protein N-terminal" evidence="2">
    <location>
        <begin position="6"/>
        <end position="181"/>
    </location>
</feature>
<reference evidence="3" key="1">
    <citation type="journal article" date="2014" name="Front. Microbiol.">
        <title>High frequency of phylogenetically diverse reductive dehalogenase-homologous genes in deep subseafloor sedimentary metagenomes.</title>
        <authorList>
            <person name="Kawai M."/>
            <person name="Futagami T."/>
            <person name="Toyoda A."/>
            <person name="Takaki Y."/>
            <person name="Nishi S."/>
            <person name="Hori S."/>
            <person name="Arai W."/>
            <person name="Tsubouchi T."/>
            <person name="Morono Y."/>
            <person name="Uchiyama I."/>
            <person name="Ito T."/>
            <person name="Fujiyama A."/>
            <person name="Inagaki F."/>
            <person name="Takami H."/>
        </authorList>
    </citation>
    <scope>NUCLEOTIDE SEQUENCE</scope>
    <source>
        <strain evidence="3">Expedition CK06-06</strain>
    </source>
</reference>
<dbReference type="PANTHER" id="PTHR42806:SF1">
    <property type="entry name" value="GLYCINE DEHYDROGENASE (DECARBOXYLATING)"/>
    <property type="match status" value="1"/>
</dbReference>
<dbReference type="InterPro" id="IPR023010">
    <property type="entry name" value="GcvPA"/>
</dbReference>
<dbReference type="Gene3D" id="3.40.640.10">
    <property type="entry name" value="Type I PLP-dependent aspartate aminotransferase-like (Major domain)"/>
    <property type="match status" value="1"/>
</dbReference>
<evidence type="ECO:0000256" key="1">
    <source>
        <dbReference type="ARBA" id="ARBA00023002"/>
    </source>
</evidence>
<sequence>IKNATDAIVIFGVDPLLLAIAAPPVDYGADIVIGDGWLGNQMNFGGMRLGMFACKKQHLRQMPGRIIGATNDINGNRAFCMAMQTREQHIRRGKATSNICSNQALSAIAFVAHVSLLGAGGMRSLAAENMQRARYAAGKLVELGFDMPFLSDFFNEFVVIPPIDSGALNEGLLKHNILGALQLGGRYPGPNNGLLYGVTEMHSIKMIDAMVEATASILEKHHV</sequence>
<dbReference type="EMBL" id="BARU01035332">
    <property type="protein sequence ID" value="GAH79471.1"/>
    <property type="molecule type" value="Genomic_DNA"/>
</dbReference>
<protein>
    <recommendedName>
        <fullName evidence="2">Glycine cleavage system P-protein N-terminal domain-containing protein</fullName>
    </recommendedName>
</protein>
<dbReference type="Pfam" id="PF02347">
    <property type="entry name" value="GDC-P"/>
    <property type="match status" value="1"/>
</dbReference>
<feature type="non-terminal residue" evidence="3">
    <location>
        <position position="1"/>
    </location>
</feature>
<evidence type="ECO:0000259" key="2">
    <source>
        <dbReference type="Pfam" id="PF02347"/>
    </source>
</evidence>
<dbReference type="InterPro" id="IPR015421">
    <property type="entry name" value="PyrdxlP-dep_Trfase_major"/>
</dbReference>
<gene>
    <name evidence="3" type="ORF">S03H2_55331</name>
</gene>
<dbReference type="PANTHER" id="PTHR42806">
    <property type="entry name" value="GLYCINE CLEAVAGE SYSTEM P-PROTEIN"/>
    <property type="match status" value="1"/>
</dbReference>
<dbReference type="InterPro" id="IPR049315">
    <property type="entry name" value="GDC-P_N"/>
</dbReference>
<organism evidence="3">
    <name type="scientific">marine sediment metagenome</name>
    <dbReference type="NCBI Taxonomy" id="412755"/>
    <lineage>
        <taxon>unclassified sequences</taxon>
        <taxon>metagenomes</taxon>
        <taxon>ecological metagenomes</taxon>
    </lineage>
</organism>
<dbReference type="SUPFAM" id="SSF53383">
    <property type="entry name" value="PLP-dependent transferases"/>
    <property type="match status" value="1"/>
</dbReference>
<evidence type="ECO:0000313" key="3">
    <source>
        <dbReference type="EMBL" id="GAH79471.1"/>
    </source>
</evidence>